<dbReference type="EMBL" id="APRW01000009">
    <property type="protein sequence ID" value="ENX22799.1"/>
    <property type="molecule type" value="Genomic_DNA"/>
</dbReference>
<comment type="caution">
    <text evidence="2">The sequence shown here is derived from an EMBL/GenBank/DDBJ whole genome shotgun (WGS) entry which is preliminary data.</text>
</comment>
<dbReference type="RefSeq" id="WP_005257981.1">
    <property type="nucleotide sequence ID" value="NZ_BMDR01000001.1"/>
</dbReference>
<dbReference type="Proteomes" id="UP000013173">
    <property type="component" value="Unassembled WGS sequence"/>
</dbReference>
<dbReference type="GeneID" id="303682448"/>
<reference evidence="2 3" key="1">
    <citation type="submission" date="2013-02" db="EMBL/GenBank/DDBJ databases">
        <title>The Genome Sequence of Acinetobacter sp. NIPH 2168.</title>
        <authorList>
            <consortium name="The Broad Institute Genome Sequencing Platform"/>
            <consortium name="The Broad Institute Genome Sequencing Center for Infectious Disease"/>
            <person name="Cerqueira G."/>
            <person name="Feldgarden M."/>
            <person name="Courvalin P."/>
            <person name="Perichon B."/>
            <person name="Grillot-Courvalin C."/>
            <person name="Clermont D."/>
            <person name="Rocha E."/>
            <person name="Yoon E.-J."/>
            <person name="Nemec A."/>
            <person name="Walker B."/>
            <person name="Young S.K."/>
            <person name="Zeng Q."/>
            <person name="Gargeya S."/>
            <person name="Fitzgerald M."/>
            <person name="Haas B."/>
            <person name="Abouelleil A."/>
            <person name="Alvarado L."/>
            <person name="Arachchi H.M."/>
            <person name="Berlin A.M."/>
            <person name="Chapman S.B."/>
            <person name="Dewar J."/>
            <person name="Goldberg J."/>
            <person name="Griggs A."/>
            <person name="Gujja S."/>
            <person name="Hansen M."/>
            <person name="Howarth C."/>
            <person name="Imamovic A."/>
            <person name="Larimer J."/>
            <person name="McCowan C."/>
            <person name="Murphy C."/>
            <person name="Neiman D."/>
            <person name="Pearson M."/>
            <person name="Priest M."/>
            <person name="Roberts A."/>
            <person name="Saif S."/>
            <person name="Shea T."/>
            <person name="Sisk P."/>
            <person name="Sykes S."/>
            <person name="Wortman J."/>
            <person name="Nusbaum C."/>
            <person name="Birren B."/>
        </authorList>
    </citation>
    <scope>NUCLEOTIDE SEQUENCE [LARGE SCALE GENOMIC DNA]</scope>
    <source>
        <strain evidence="2 3">NIPH 2168</strain>
    </source>
</reference>
<dbReference type="OrthoDB" id="6690802at2"/>
<evidence type="ECO:0000313" key="3">
    <source>
        <dbReference type="Proteomes" id="UP000013173"/>
    </source>
</evidence>
<protein>
    <submittedName>
        <fullName evidence="2">Uncharacterized protein</fullName>
    </submittedName>
</protein>
<keyword evidence="3" id="KW-1185">Reference proteome</keyword>
<sequence>MKLQKSVCTLLCLTMFSGITFAKQSIECLLKVKVVASQKYALPQTEYTPLKNDGYPILLIGIKVLDAQTMRSSQKSKAHYSYCNKLIGQQRDAYLAGAYDSNKITFKIGDQLILRNIHSSGQEYPFWPDFYYVED</sequence>
<gene>
    <name evidence="2" type="ORF">F892_02041</name>
</gene>
<evidence type="ECO:0000256" key="1">
    <source>
        <dbReference type="SAM" id="SignalP"/>
    </source>
</evidence>
<feature type="signal peptide" evidence="1">
    <location>
        <begin position="1"/>
        <end position="22"/>
    </location>
</feature>
<proteinExistence type="predicted"/>
<keyword evidence="1" id="KW-0732">Signal</keyword>
<dbReference type="HOGENOM" id="CLU_131331_0_0_6"/>
<dbReference type="PATRIC" id="fig|1217706.3.peg.1979"/>
<organism evidence="2 3">
    <name type="scientific">Acinetobacter vivianii</name>
    <dbReference type="NCBI Taxonomy" id="1776742"/>
    <lineage>
        <taxon>Bacteria</taxon>
        <taxon>Pseudomonadati</taxon>
        <taxon>Pseudomonadota</taxon>
        <taxon>Gammaproteobacteria</taxon>
        <taxon>Moraxellales</taxon>
        <taxon>Moraxellaceae</taxon>
        <taxon>Acinetobacter</taxon>
    </lineage>
</organism>
<evidence type="ECO:0000313" key="2">
    <source>
        <dbReference type="EMBL" id="ENX22799.1"/>
    </source>
</evidence>
<dbReference type="AlphaFoldDB" id="N9NNV4"/>
<feature type="chain" id="PRO_5004147972" evidence="1">
    <location>
        <begin position="23"/>
        <end position="135"/>
    </location>
</feature>
<accession>N9NNV4</accession>
<name>N9NNV4_9GAMM</name>